<dbReference type="GO" id="GO:0005615">
    <property type="term" value="C:extracellular space"/>
    <property type="evidence" value="ECO:0007669"/>
    <property type="project" value="TreeGrafter"/>
</dbReference>
<dbReference type="GO" id="GO:0005549">
    <property type="term" value="F:odorant binding"/>
    <property type="evidence" value="ECO:0007669"/>
    <property type="project" value="InterPro"/>
</dbReference>
<comment type="similarity">
    <text evidence="2">Belongs to the PBP/GOBP family.</text>
</comment>
<evidence type="ECO:0000256" key="6">
    <source>
        <dbReference type="SAM" id="SignalP"/>
    </source>
</evidence>
<dbReference type="CDD" id="cd23992">
    <property type="entry name" value="PBP_GOBP"/>
    <property type="match status" value="1"/>
</dbReference>
<evidence type="ECO:0000256" key="5">
    <source>
        <dbReference type="ARBA" id="ARBA00023157"/>
    </source>
</evidence>
<accession>B3LWA6</accession>
<dbReference type="GO" id="GO:0007608">
    <property type="term" value="P:sensory perception of smell"/>
    <property type="evidence" value="ECO:0007669"/>
    <property type="project" value="TreeGrafter"/>
</dbReference>
<reference evidence="7 8" key="1">
    <citation type="journal article" date="2007" name="Nature">
        <title>Evolution of genes and genomes on the Drosophila phylogeny.</title>
        <authorList>
            <consortium name="Drosophila 12 Genomes Consortium"/>
            <person name="Clark A.G."/>
            <person name="Eisen M.B."/>
            <person name="Smith D.R."/>
            <person name="Bergman C.M."/>
            <person name="Oliver B."/>
            <person name="Markow T.A."/>
            <person name="Kaufman T.C."/>
            <person name="Kellis M."/>
            <person name="Gelbart W."/>
            <person name="Iyer V.N."/>
            <person name="Pollard D.A."/>
            <person name="Sackton T.B."/>
            <person name="Larracuente A.M."/>
            <person name="Singh N.D."/>
            <person name="Abad J.P."/>
            <person name="Abt D.N."/>
            <person name="Adryan B."/>
            <person name="Aguade M."/>
            <person name="Akashi H."/>
            <person name="Anderson W.W."/>
            <person name="Aquadro C.F."/>
            <person name="Ardell D.H."/>
            <person name="Arguello R."/>
            <person name="Artieri C.G."/>
            <person name="Barbash D.A."/>
            <person name="Barker D."/>
            <person name="Barsanti P."/>
            <person name="Batterham P."/>
            <person name="Batzoglou S."/>
            <person name="Begun D."/>
            <person name="Bhutkar A."/>
            <person name="Blanco E."/>
            <person name="Bosak S.A."/>
            <person name="Bradley R.K."/>
            <person name="Brand A.D."/>
            <person name="Brent M.R."/>
            <person name="Brooks A.N."/>
            <person name="Brown R.H."/>
            <person name="Butlin R.K."/>
            <person name="Caggese C."/>
            <person name="Calvi B.R."/>
            <person name="Bernardo de Carvalho A."/>
            <person name="Caspi A."/>
            <person name="Castrezana S."/>
            <person name="Celniker S.E."/>
            <person name="Chang J.L."/>
            <person name="Chapple C."/>
            <person name="Chatterji S."/>
            <person name="Chinwalla A."/>
            <person name="Civetta A."/>
            <person name="Clifton S.W."/>
            <person name="Comeron J.M."/>
            <person name="Costello J.C."/>
            <person name="Coyne J.A."/>
            <person name="Daub J."/>
            <person name="David R.G."/>
            <person name="Delcher A.L."/>
            <person name="Delehaunty K."/>
            <person name="Do C.B."/>
            <person name="Ebling H."/>
            <person name="Edwards K."/>
            <person name="Eickbush T."/>
            <person name="Evans J.D."/>
            <person name="Filipski A."/>
            <person name="Findeiss S."/>
            <person name="Freyhult E."/>
            <person name="Fulton L."/>
            <person name="Fulton R."/>
            <person name="Garcia A.C."/>
            <person name="Gardiner A."/>
            <person name="Garfield D.A."/>
            <person name="Garvin B.E."/>
            <person name="Gibson G."/>
            <person name="Gilbert D."/>
            <person name="Gnerre S."/>
            <person name="Godfrey J."/>
            <person name="Good R."/>
            <person name="Gotea V."/>
            <person name="Gravely B."/>
            <person name="Greenberg A.J."/>
            <person name="Griffiths-Jones S."/>
            <person name="Gross S."/>
            <person name="Guigo R."/>
            <person name="Gustafson E.A."/>
            <person name="Haerty W."/>
            <person name="Hahn M.W."/>
            <person name="Halligan D.L."/>
            <person name="Halpern A.L."/>
            <person name="Halter G.M."/>
            <person name="Han M.V."/>
            <person name="Heger A."/>
            <person name="Hillier L."/>
            <person name="Hinrichs A.S."/>
            <person name="Holmes I."/>
            <person name="Hoskins R.A."/>
            <person name="Hubisz M.J."/>
            <person name="Hultmark D."/>
            <person name="Huntley M.A."/>
            <person name="Jaffe D.B."/>
            <person name="Jagadeeshan S."/>
            <person name="Jeck W.R."/>
            <person name="Johnson J."/>
            <person name="Jones C.D."/>
            <person name="Jordan W.C."/>
            <person name="Karpen G.H."/>
            <person name="Kataoka E."/>
            <person name="Keightley P.D."/>
            <person name="Kheradpour P."/>
            <person name="Kirkness E.F."/>
            <person name="Koerich L.B."/>
            <person name="Kristiansen K."/>
            <person name="Kudrna D."/>
            <person name="Kulathinal R.J."/>
            <person name="Kumar S."/>
            <person name="Kwok R."/>
            <person name="Lander E."/>
            <person name="Langley C.H."/>
            <person name="Lapoint R."/>
            <person name="Lazzaro B.P."/>
            <person name="Lee S.J."/>
            <person name="Levesque L."/>
            <person name="Li R."/>
            <person name="Lin C.F."/>
            <person name="Lin M.F."/>
            <person name="Lindblad-Toh K."/>
            <person name="Llopart A."/>
            <person name="Long M."/>
            <person name="Low L."/>
            <person name="Lozovsky E."/>
            <person name="Lu J."/>
            <person name="Luo M."/>
            <person name="Machado C.A."/>
            <person name="Makalowski W."/>
            <person name="Marzo M."/>
            <person name="Matsuda M."/>
            <person name="Matzkin L."/>
            <person name="McAllister B."/>
            <person name="McBride C.S."/>
            <person name="McKernan B."/>
            <person name="McKernan K."/>
            <person name="Mendez-Lago M."/>
            <person name="Minx P."/>
            <person name="Mollenhauer M.U."/>
            <person name="Montooth K."/>
            <person name="Mount S.M."/>
            <person name="Mu X."/>
            <person name="Myers E."/>
            <person name="Negre B."/>
            <person name="Newfeld S."/>
            <person name="Nielsen R."/>
            <person name="Noor M.A."/>
            <person name="O'Grady P."/>
            <person name="Pachter L."/>
            <person name="Papaceit M."/>
            <person name="Parisi M.J."/>
            <person name="Parisi M."/>
            <person name="Parts L."/>
            <person name="Pedersen J.S."/>
            <person name="Pesole G."/>
            <person name="Phillippy A.M."/>
            <person name="Ponting C.P."/>
            <person name="Pop M."/>
            <person name="Porcelli D."/>
            <person name="Powell J.R."/>
            <person name="Prohaska S."/>
            <person name="Pruitt K."/>
            <person name="Puig M."/>
            <person name="Quesneville H."/>
            <person name="Ram K.R."/>
            <person name="Rand D."/>
            <person name="Rasmussen M.D."/>
            <person name="Reed L.K."/>
            <person name="Reenan R."/>
            <person name="Reily A."/>
            <person name="Remington K.A."/>
            <person name="Rieger T.T."/>
            <person name="Ritchie M.G."/>
            <person name="Robin C."/>
            <person name="Rogers Y.H."/>
            <person name="Rohde C."/>
            <person name="Rozas J."/>
            <person name="Rubenfield M.J."/>
            <person name="Ruiz A."/>
            <person name="Russo S."/>
            <person name="Salzberg S.L."/>
            <person name="Sanchez-Gracia A."/>
            <person name="Saranga D.J."/>
            <person name="Sato H."/>
            <person name="Schaeffer S.W."/>
            <person name="Schatz M.C."/>
            <person name="Schlenke T."/>
            <person name="Schwartz R."/>
            <person name="Segarra C."/>
            <person name="Singh R.S."/>
            <person name="Sirot L."/>
            <person name="Sirota M."/>
            <person name="Sisneros N.B."/>
            <person name="Smith C.D."/>
            <person name="Smith T.F."/>
            <person name="Spieth J."/>
            <person name="Stage D.E."/>
            <person name="Stark A."/>
            <person name="Stephan W."/>
            <person name="Strausberg R.L."/>
            <person name="Strempel S."/>
            <person name="Sturgill D."/>
            <person name="Sutton G."/>
            <person name="Sutton G.G."/>
            <person name="Tao W."/>
            <person name="Teichmann S."/>
            <person name="Tobari Y.N."/>
            <person name="Tomimura Y."/>
            <person name="Tsolas J.M."/>
            <person name="Valente V.L."/>
            <person name="Venter E."/>
            <person name="Venter J.C."/>
            <person name="Vicario S."/>
            <person name="Vieira F.G."/>
            <person name="Vilella A.J."/>
            <person name="Villasante A."/>
            <person name="Walenz B."/>
            <person name="Wang J."/>
            <person name="Wasserman M."/>
            <person name="Watts T."/>
            <person name="Wilson D."/>
            <person name="Wilson R.K."/>
            <person name="Wing R.A."/>
            <person name="Wolfner M.F."/>
            <person name="Wong A."/>
            <person name="Wong G.K."/>
            <person name="Wu C.I."/>
            <person name="Wu G."/>
            <person name="Yamamoto D."/>
            <person name="Yang H.P."/>
            <person name="Yang S.P."/>
            <person name="Yorke J.A."/>
            <person name="Yoshida K."/>
            <person name="Zdobnov E."/>
            <person name="Zhang P."/>
            <person name="Zhang Y."/>
            <person name="Zimin A.V."/>
            <person name="Baldwin J."/>
            <person name="Abdouelleil A."/>
            <person name="Abdulkadir J."/>
            <person name="Abebe A."/>
            <person name="Abera B."/>
            <person name="Abreu J."/>
            <person name="Acer S.C."/>
            <person name="Aftuck L."/>
            <person name="Alexander A."/>
            <person name="An P."/>
            <person name="Anderson E."/>
            <person name="Anderson S."/>
            <person name="Arachi H."/>
            <person name="Azer M."/>
            <person name="Bachantsang P."/>
            <person name="Barry A."/>
            <person name="Bayul T."/>
            <person name="Berlin A."/>
            <person name="Bessette D."/>
            <person name="Bloom T."/>
            <person name="Blye J."/>
            <person name="Boguslavskiy L."/>
            <person name="Bonnet C."/>
            <person name="Boukhgalter B."/>
            <person name="Bourzgui I."/>
            <person name="Brown A."/>
            <person name="Cahill P."/>
            <person name="Channer S."/>
            <person name="Cheshatsang Y."/>
            <person name="Chuda L."/>
            <person name="Citroen M."/>
            <person name="Collymore A."/>
            <person name="Cooke P."/>
            <person name="Costello M."/>
            <person name="D'Aco K."/>
            <person name="Daza R."/>
            <person name="De Haan G."/>
            <person name="DeGray S."/>
            <person name="DeMaso C."/>
            <person name="Dhargay N."/>
            <person name="Dooley K."/>
            <person name="Dooley E."/>
            <person name="Doricent M."/>
            <person name="Dorje P."/>
            <person name="Dorjee K."/>
            <person name="Dupes A."/>
            <person name="Elong R."/>
            <person name="Falk J."/>
            <person name="Farina A."/>
            <person name="Faro S."/>
            <person name="Ferguson D."/>
            <person name="Fisher S."/>
            <person name="Foley C.D."/>
            <person name="Franke A."/>
            <person name="Friedrich D."/>
            <person name="Gadbois L."/>
            <person name="Gearin G."/>
            <person name="Gearin C.R."/>
            <person name="Giannoukos G."/>
            <person name="Goode T."/>
            <person name="Graham J."/>
            <person name="Grandbois E."/>
            <person name="Grewal S."/>
            <person name="Gyaltsen K."/>
            <person name="Hafez N."/>
            <person name="Hagos B."/>
            <person name="Hall J."/>
            <person name="Henson C."/>
            <person name="Hollinger A."/>
            <person name="Honan T."/>
            <person name="Huard M.D."/>
            <person name="Hughes L."/>
            <person name="Hurhula B."/>
            <person name="Husby M.E."/>
            <person name="Kamat A."/>
            <person name="Kanga B."/>
            <person name="Kashin S."/>
            <person name="Khazanovich D."/>
            <person name="Kisner P."/>
            <person name="Lance K."/>
            <person name="Lara M."/>
            <person name="Lee W."/>
            <person name="Lennon N."/>
            <person name="Letendre F."/>
            <person name="LeVine R."/>
            <person name="Lipovsky A."/>
            <person name="Liu X."/>
            <person name="Liu J."/>
            <person name="Liu S."/>
            <person name="Lokyitsang T."/>
            <person name="Lokyitsang Y."/>
            <person name="Lubonja R."/>
            <person name="Lui A."/>
            <person name="MacDonald P."/>
            <person name="Magnisalis V."/>
            <person name="Maru K."/>
            <person name="Matthews C."/>
            <person name="McCusker W."/>
            <person name="McDonough S."/>
            <person name="Mehta T."/>
            <person name="Meldrim J."/>
            <person name="Meneus L."/>
            <person name="Mihai O."/>
            <person name="Mihalev A."/>
            <person name="Mihova T."/>
            <person name="Mittelman R."/>
            <person name="Mlenga V."/>
            <person name="Montmayeur A."/>
            <person name="Mulrain L."/>
            <person name="Navidi A."/>
            <person name="Naylor J."/>
            <person name="Negash T."/>
            <person name="Nguyen T."/>
            <person name="Nguyen N."/>
            <person name="Nicol R."/>
            <person name="Norbu C."/>
            <person name="Norbu N."/>
            <person name="Novod N."/>
            <person name="O'Neill B."/>
            <person name="Osman S."/>
            <person name="Markiewicz E."/>
            <person name="Oyono O.L."/>
            <person name="Patti C."/>
            <person name="Phunkhang P."/>
            <person name="Pierre F."/>
            <person name="Priest M."/>
            <person name="Raghuraman S."/>
            <person name="Rege F."/>
            <person name="Reyes R."/>
            <person name="Rise C."/>
            <person name="Rogov P."/>
            <person name="Ross K."/>
            <person name="Ryan E."/>
            <person name="Settipalli S."/>
            <person name="Shea T."/>
            <person name="Sherpa N."/>
            <person name="Shi L."/>
            <person name="Shih D."/>
            <person name="Sparrow T."/>
            <person name="Spaulding J."/>
            <person name="Stalker J."/>
            <person name="Stange-Thomann N."/>
            <person name="Stavropoulos S."/>
            <person name="Stone C."/>
            <person name="Strader C."/>
            <person name="Tesfaye S."/>
            <person name="Thomson T."/>
            <person name="Thoulutsang Y."/>
            <person name="Thoulutsang D."/>
            <person name="Topham K."/>
            <person name="Topping I."/>
            <person name="Tsamla T."/>
            <person name="Vassiliev H."/>
            <person name="Vo A."/>
            <person name="Wangchuk T."/>
            <person name="Wangdi T."/>
            <person name="Weiand M."/>
            <person name="Wilkinson J."/>
            <person name="Wilson A."/>
            <person name="Yadav S."/>
            <person name="Young G."/>
            <person name="Yu Q."/>
            <person name="Zembek L."/>
            <person name="Zhong D."/>
            <person name="Zimmer A."/>
            <person name="Zwirko Z."/>
            <person name="Jaffe D.B."/>
            <person name="Alvarez P."/>
            <person name="Brockman W."/>
            <person name="Butler J."/>
            <person name="Chin C."/>
            <person name="Gnerre S."/>
            <person name="Grabherr M."/>
            <person name="Kleber M."/>
            <person name="Mauceli E."/>
            <person name="MacCallum I."/>
        </authorList>
    </citation>
    <scope>NUCLEOTIDE SEQUENCE [LARGE SCALE GENOMIC DNA]</scope>
    <source>
        <strain evidence="8">Tucson 14024-0371.13</strain>
    </source>
</reference>
<dbReference type="PANTHER" id="PTHR11857:SF43">
    <property type="entry name" value="GEO07291P1-RELATED"/>
    <property type="match status" value="1"/>
</dbReference>
<evidence type="ECO:0000256" key="3">
    <source>
        <dbReference type="ARBA" id="ARBA00022525"/>
    </source>
</evidence>
<evidence type="ECO:0000313" key="7">
    <source>
        <dbReference type="EMBL" id="EDV43739.2"/>
    </source>
</evidence>
<evidence type="ECO:0000256" key="1">
    <source>
        <dbReference type="ARBA" id="ARBA00004613"/>
    </source>
</evidence>
<evidence type="ECO:0000313" key="8">
    <source>
        <dbReference type="Proteomes" id="UP000007801"/>
    </source>
</evidence>
<protein>
    <submittedName>
        <fullName evidence="7">Odorant-binding protein 83cd</fullName>
    </submittedName>
</protein>
<dbReference type="InterPro" id="IPR006170">
    <property type="entry name" value="PBP/GOBP"/>
</dbReference>
<dbReference type="SUPFAM" id="SSF47565">
    <property type="entry name" value="Insect pheromone/odorant-binding proteins"/>
    <property type="match status" value="2"/>
</dbReference>
<evidence type="ECO:0000256" key="2">
    <source>
        <dbReference type="ARBA" id="ARBA00008098"/>
    </source>
</evidence>
<dbReference type="AlphaFoldDB" id="B3LWA6"/>
<dbReference type="OrthoDB" id="7929458at2759"/>
<dbReference type="eggNOG" id="ENOG502T7WP">
    <property type="taxonomic scope" value="Eukaryota"/>
</dbReference>
<evidence type="ECO:0000256" key="4">
    <source>
        <dbReference type="ARBA" id="ARBA00022729"/>
    </source>
</evidence>
<keyword evidence="4 6" id="KW-0732">Signal</keyword>
<dbReference type="SMART" id="SM00708">
    <property type="entry name" value="PhBP"/>
    <property type="match status" value="2"/>
</dbReference>
<proteinExistence type="inferred from homology"/>
<keyword evidence="3" id="KW-0964">Secreted</keyword>
<keyword evidence="5" id="KW-1015">Disulfide bond</keyword>
<dbReference type="CTD" id="40746"/>
<dbReference type="FunCoup" id="B3LWA6">
    <property type="interactions" value="31"/>
</dbReference>
<feature type="signal peptide" evidence="6">
    <location>
        <begin position="1"/>
        <end position="22"/>
    </location>
</feature>
<dbReference type="KEGG" id="dan:6499164"/>
<dbReference type="InParanoid" id="B3LWA6"/>
<keyword evidence="8" id="KW-1185">Reference proteome</keyword>
<gene>
    <name evidence="7" type="primary">Dana\Obp83cd</name>
    <name evidence="7" type="synonym">Dana\GF16368</name>
    <name evidence="7" type="synonym">dana_GLEANR_17637</name>
    <name evidence="7" type="synonym">DanaObp83cd</name>
    <name evidence="7" type="synonym">Obp83cd</name>
    <name evidence="7" type="ORF">GF16368</name>
</gene>
<dbReference type="Pfam" id="PF01395">
    <property type="entry name" value="PBP_GOBP"/>
    <property type="match status" value="1"/>
</dbReference>
<name>B3LWA6_DROAN</name>
<dbReference type="InterPro" id="IPR036728">
    <property type="entry name" value="PBP_GOBP_sf"/>
</dbReference>
<organism evidence="7 8">
    <name type="scientific">Drosophila ananassae</name>
    <name type="common">Fruit fly</name>
    <dbReference type="NCBI Taxonomy" id="7217"/>
    <lineage>
        <taxon>Eukaryota</taxon>
        <taxon>Metazoa</taxon>
        <taxon>Ecdysozoa</taxon>
        <taxon>Arthropoda</taxon>
        <taxon>Hexapoda</taxon>
        <taxon>Insecta</taxon>
        <taxon>Pterygota</taxon>
        <taxon>Neoptera</taxon>
        <taxon>Endopterygota</taxon>
        <taxon>Diptera</taxon>
        <taxon>Brachycera</taxon>
        <taxon>Muscomorpha</taxon>
        <taxon>Ephydroidea</taxon>
        <taxon>Drosophilidae</taxon>
        <taxon>Drosophila</taxon>
        <taxon>Sophophora</taxon>
    </lineage>
</organism>
<comment type="subcellular location">
    <subcellularLocation>
        <location evidence="1">Secreted</location>
    </subcellularLocation>
</comment>
<dbReference type="GeneID" id="6499164"/>
<dbReference type="STRING" id="7217.B3LWA6"/>
<feature type="chain" id="PRO_5006454370" evidence="6">
    <location>
        <begin position="23"/>
        <end position="248"/>
    </location>
</feature>
<dbReference type="Proteomes" id="UP000007801">
    <property type="component" value="Unassembled WGS sequence"/>
</dbReference>
<dbReference type="Gene3D" id="1.10.238.20">
    <property type="entry name" value="Pheromone/general odorant binding protein domain"/>
    <property type="match status" value="2"/>
</dbReference>
<dbReference type="HOGENOM" id="CLU_1148246_0_0_1"/>
<dbReference type="PANTHER" id="PTHR11857">
    <property type="entry name" value="ODORANT BINDING PROTEIN-RELATED"/>
    <property type="match status" value="1"/>
</dbReference>
<sequence length="248" mass="28366">MELRKEVLVSFGLLLLVVECLALLNHEAESINNCVKNYGGLTPETSERLSRFKEWSEGYEEIPCFTQCYLNEMFEFYDIQTGFNRTGVIKAFGEPVYNACSPKLQLPWGSSSSSCTHAFVGFHCLTKMEGHPFMLIEGMTNLAPIAKEAMKDCLQAVDLQEWDRFQAFAGFPVSEPIPCFTRCFLDKLGLFDQKTRRWRVPAMQQRLGVPAEGSPYGQCHRHRGRNICQTYYKQFTCYAMAKKNENVS</sequence>
<dbReference type="EMBL" id="CH902617">
    <property type="protein sequence ID" value="EDV43739.2"/>
    <property type="molecule type" value="Genomic_DNA"/>
</dbReference>